<dbReference type="InterPro" id="IPR012445">
    <property type="entry name" value="ATG101"/>
</dbReference>
<reference evidence="4 5" key="1">
    <citation type="submission" date="2019-02" db="EMBL/GenBank/DDBJ databases">
        <title>Genome sequencing of the rare red list fungi Dentipellis fragilis.</title>
        <authorList>
            <person name="Buettner E."/>
            <person name="Kellner H."/>
        </authorList>
    </citation>
    <scope>NUCLEOTIDE SEQUENCE [LARGE SCALE GENOMIC DNA]</scope>
    <source>
        <strain evidence="4 5">DSM 105465</strain>
    </source>
</reference>
<dbReference type="EMBL" id="SEOQ01001094">
    <property type="protein sequence ID" value="TFY53872.1"/>
    <property type="molecule type" value="Genomic_DNA"/>
</dbReference>
<keyword evidence="3" id="KW-0072">Autophagy</keyword>
<keyword evidence="5" id="KW-1185">Reference proteome</keyword>
<evidence type="ECO:0000256" key="3">
    <source>
        <dbReference type="ARBA" id="ARBA00023006"/>
    </source>
</evidence>
<accession>A0A4Y9XVR6</accession>
<comment type="caution">
    <text evidence="4">The sequence shown here is derived from an EMBL/GenBank/DDBJ whole genome shotgun (WGS) entry which is preliminary data.</text>
</comment>
<dbReference type="GO" id="GO:0000045">
    <property type="term" value="P:autophagosome assembly"/>
    <property type="evidence" value="ECO:0007669"/>
    <property type="project" value="TreeGrafter"/>
</dbReference>
<dbReference type="Pfam" id="PF07855">
    <property type="entry name" value="ATG101"/>
    <property type="match status" value="1"/>
</dbReference>
<dbReference type="GO" id="GO:0019901">
    <property type="term" value="F:protein kinase binding"/>
    <property type="evidence" value="ECO:0007669"/>
    <property type="project" value="TreeGrafter"/>
</dbReference>
<dbReference type="GO" id="GO:1990316">
    <property type="term" value="C:Atg1/ULK1 kinase complex"/>
    <property type="evidence" value="ECO:0007669"/>
    <property type="project" value="TreeGrafter"/>
</dbReference>
<dbReference type="AlphaFoldDB" id="A0A4Y9XVR6"/>
<dbReference type="STRING" id="205917.A0A4Y9XVR6"/>
<name>A0A4Y9XVR6_9AGAM</name>
<organism evidence="4 5">
    <name type="scientific">Dentipellis fragilis</name>
    <dbReference type="NCBI Taxonomy" id="205917"/>
    <lineage>
        <taxon>Eukaryota</taxon>
        <taxon>Fungi</taxon>
        <taxon>Dikarya</taxon>
        <taxon>Basidiomycota</taxon>
        <taxon>Agaricomycotina</taxon>
        <taxon>Agaricomycetes</taxon>
        <taxon>Russulales</taxon>
        <taxon>Hericiaceae</taxon>
        <taxon>Dentipellis</taxon>
    </lineage>
</organism>
<evidence type="ECO:0000313" key="4">
    <source>
        <dbReference type="EMBL" id="TFY53872.1"/>
    </source>
</evidence>
<sequence length="190" mass="21513">MWIYWRKTHIRLSAVRVLSTSTLESEDKNGRHLSRGTRNGVVARTMGTYDGEEPPGVLLEKVISPYKLTSTLVLAMNTTHAIITIDIILDRHNTRDVLRALLHAILFHRLFGSIKPQTFEVLDITLPGVADPEMEALVDEKVEMFWKGMENGANKRGQISVTFSGKQQKKSWIGLSYEARRLALTREPLS</sequence>
<dbReference type="Proteomes" id="UP000298327">
    <property type="component" value="Unassembled WGS sequence"/>
</dbReference>
<dbReference type="PANTHER" id="PTHR13292:SF0">
    <property type="entry name" value="AUTOPHAGY-RELATED PROTEIN 101"/>
    <property type="match status" value="1"/>
</dbReference>
<gene>
    <name evidence="4" type="ORF">EVG20_g9937</name>
</gene>
<comment type="similarity">
    <text evidence="1">Belongs to the ATG101 family.</text>
</comment>
<dbReference type="GO" id="GO:0000407">
    <property type="term" value="C:phagophore assembly site"/>
    <property type="evidence" value="ECO:0007669"/>
    <property type="project" value="TreeGrafter"/>
</dbReference>
<protein>
    <recommendedName>
        <fullName evidence="2">Autophagy-related protein 101</fullName>
    </recommendedName>
</protein>
<evidence type="ECO:0000256" key="1">
    <source>
        <dbReference type="ARBA" id="ARBA00007130"/>
    </source>
</evidence>
<dbReference type="PANTHER" id="PTHR13292">
    <property type="entry name" value="AUTOPHAGY-RELATED PROTEIN 101"/>
    <property type="match status" value="1"/>
</dbReference>
<dbReference type="OrthoDB" id="10259639at2759"/>
<evidence type="ECO:0000313" key="5">
    <source>
        <dbReference type="Proteomes" id="UP000298327"/>
    </source>
</evidence>
<evidence type="ECO:0000256" key="2">
    <source>
        <dbReference type="ARBA" id="ARBA00018874"/>
    </source>
</evidence>
<proteinExistence type="inferred from homology"/>